<sequence length="317" mass="36625">MQKKHRKKCYIWLITIITMFFTLYLGAGYYFYQVAFVPGHKSFLKKHKALSKSDPLYKEKLWYLNSKKQQYSIKSADNKFRLVANYLPASSKSFKTVVILHGYMGNKDKMGQYAALFHQLGYNVLLPDARSHGASQGNFIGYGWPERNDVKKWSQYIIKRQGSNSKIVIFGLSMGAATAMMTSGEKLPTQVKAIIEDCGYTSIENELNYEANKLYKLPAMVEVPIVKLLSLSVKMKYGYFLSEGNCIKQLKKNHRPFLFIHGEKDKFVPMHMVYKNYQACRGPKELWVTKNAAHAESFPKHPKIYKNKIAQFLNKYV</sequence>
<feature type="transmembrane region" description="Helical" evidence="1">
    <location>
        <begin position="9"/>
        <end position="32"/>
    </location>
</feature>
<dbReference type="Proteomes" id="UP000501676">
    <property type="component" value="Chromosome"/>
</dbReference>
<feature type="domain" description="Serine aminopeptidase S33" evidence="2">
    <location>
        <begin position="94"/>
        <end position="214"/>
    </location>
</feature>
<organism evidence="3 4">
    <name type="scientific">Lactobacillus iners</name>
    <dbReference type="NCBI Taxonomy" id="147802"/>
    <lineage>
        <taxon>Bacteria</taxon>
        <taxon>Bacillati</taxon>
        <taxon>Bacillota</taxon>
        <taxon>Bacilli</taxon>
        <taxon>Lactobacillales</taxon>
        <taxon>Lactobacillaceae</taxon>
        <taxon>Lactobacillus</taxon>
    </lineage>
</organism>
<dbReference type="Pfam" id="PF12146">
    <property type="entry name" value="Hydrolase_4"/>
    <property type="match status" value="1"/>
</dbReference>
<dbReference type="Gene3D" id="3.40.50.1820">
    <property type="entry name" value="alpha/beta hydrolase"/>
    <property type="match status" value="1"/>
</dbReference>
<protein>
    <submittedName>
        <fullName evidence="3">Alpha/beta hydrolase</fullName>
    </submittedName>
</protein>
<dbReference type="InterPro" id="IPR022742">
    <property type="entry name" value="Hydrolase_4"/>
</dbReference>
<evidence type="ECO:0000313" key="4">
    <source>
        <dbReference type="Proteomes" id="UP000501676"/>
    </source>
</evidence>
<dbReference type="GO" id="GO:0016787">
    <property type="term" value="F:hydrolase activity"/>
    <property type="evidence" value="ECO:0007669"/>
    <property type="project" value="UniProtKB-KW"/>
</dbReference>
<name>A0A6G7B8X9_9LACO</name>
<accession>A0A6G7B8X9</accession>
<dbReference type="EMBL" id="CP049228">
    <property type="protein sequence ID" value="QIH23917.1"/>
    <property type="molecule type" value="Genomic_DNA"/>
</dbReference>
<dbReference type="AlphaFoldDB" id="A0A6G7B8X9"/>
<dbReference type="InterPro" id="IPR052920">
    <property type="entry name" value="DNA-binding_regulatory"/>
</dbReference>
<proteinExistence type="predicted"/>
<evidence type="ECO:0000259" key="2">
    <source>
        <dbReference type="Pfam" id="PF12146"/>
    </source>
</evidence>
<keyword evidence="3" id="KW-0378">Hydrolase</keyword>
<evidence type="ECO:0000313" key="3">
    <source>
        <dbReference type="EMBL" id="QIH23917.1"/>
    </source>
</evidence>
<dbReference type="PANTHER" id="PTHR43358:SF4">
    <property type="entry name" value="ALPHA_BETA HYDROLASE FOLD-1 DOMAIN-CONTAINING PROTEIN"/>
    <property type="match status" value="1"/>
</dbReference>
<reference evidence="3 4" key="1">
    <citation type="submission" date="2020-02" db="EMBL/GenBank/DDBJ databases">
        <title>Complete genome sequences of six Lactobacillus iners strains isolated from the human vagina.</title>
        <authorList>
            <person name="France M.T."/>
            <person name="Rutt L."/>
            <person name="Narina S."/>
            <person name="Arbaugh S."/>
            <person name="Humphrys M.S."/>
            <person name="Ma B."/>
            <person name="Hayward M.R."/>
            <person name="Relman D."/>
            <person name="Kwon D.S."/>
            <person name="Ravel J."/>
        </authorList>
    </citation>
    <scope>NUCLEOTIDE SEQUENCE [LARGE SCALE GENOMIC DNA]</scope>
    <source>
        <strain evidence="3 4">C0210C1</strain>
    </source>
</reference>
<keyword evidence="1" id="KW-0472">Membrane</keyword>
<evidence type="ECO:0000256" key="1">
    <source>
        <dbReference type="SAM" id="Phobius"/>
    </source>
</evidence>
<gene>
    <name evidence="3" type="ORF">G6Z83_04265</name>
</gene>
<dbReference type="SUPFAM" id="SSF53474">
    <property type="entry name" value="alpha/beta-Hydrolases"/>
    <property type="match status" value="1"/>
</dbReference>
<dbReference type="InterPro" id="IPR029058">
    <property type="entry name" value="AB_hydrolase_fold"/>
</dbReference>
<dbReference type="PANTHER" id="PTHR43358">
    <property type="entry name" value="ALPHA/BETA-HYDROLASE"/>
    <property type="match status" value="1"/>
</dbReference>
<keyword evidence="1" id="KW-0812">Transmembrane</keyword>
<dbReference type="RefSeq" id="WP_009310354.1">
    <property type="nucleotide sequence ID" value="NZ_CABKQA010000001.1"/>
</dbReference>
<keyword evidence="1" id="KW-1133">Transmembrane helix</keyword>